<evidence type="ECO:0000313" key="1">
    <source>
        <dbReference type="EMBL" id="GMH57452.1"/>
    </source>
</evidence>
<keyword evidence="2" id="KW-1185">Reference proteome</keyword>
<dbReference type="Proteomes" id="UP001165082">
    <property type="component" value="Unassembled WGS sequence"/>
</dbReference>
<evidence type="ECO:0000313" key="2">
    <source>
        <dbReference type="Proteomes" id="UP001165082"/>
    </source>
</evidence>
<dbReference type="OrthoDB" id="497519at2759"/>
<reference evidence="1" key="1">
    <citation type="submission" date="2022-07" db="EMBL/GenBank/DDBJ databases">
        <title>Genome analysis of Parmales, a sister group of diatoms, reveals the evolutionary specialization of diatoms from phago-mixotrophs to photoautotrophs.</title>
        <authorList>
            <person name="Ban H."/>
            <person name="Sato S."/>
            <person name="Yoshikawa S."/>
            <person name="Kazumasa Y."/>
            <person name="Nakamura Y."/>
            <person name="Ichinomiya M."/>
            <person name="Saitoh K."/>
            <person name="Sato N."/>
            <person name="Blanc-Mathieu R."/>
            <person name="Endo H."/>
            <person name="Kuwata A."/>
            <person name="Ogata H."/>
        </authorList>
    </citation>
    <scope>NUCLEOTIDE SEQUENCE</scope>
</reference>
<gene>
    <name evidence="1" type="ORF">TrRE_jg8932</name>
</gene>
<dbReference type="EMBL" id="BRXZ01000919">
    <property type="protein sequence ID" value="GMH57452.1"/>
    <property type="molecule type" value="Genomic_DNA"/>
</dbReference>
<dbReference type="AlphaFoldDB" id="A0A9W7DWC6"/>
<proteinExistence type="predicted"/>
<name>A0A9W7DWC6_9STRA</name>
<sequence length="124" mass="13743">MDLWLDVNPAVPREDAFCVPIDNFQETYGAVGLGTMSDGMKGVKDFKLAPPKGVNAWSYLKNVMKLSPVDAGALKFGEIPEGVMRLGGTFVLRRMEDGSIEEIYRHEDKVPGDHPSIEEVLKYV</sequence>
<comment type="caution">
    <text evidence="1">The sequence shown here is derived from an EMBL/GenBank/DDBJ whole genome shotgun (WGS) entry which is preliminary data.</text>
</comment>
<protein>
    <submittedName>
        <fullName evidence="1">Uncharacterized protein</fullName>
    </submittedName>
</protein>
<accession>A0A9W7DWC6</accession>
<organism evidence="1 2">
    <name type="scientific">Triparma retinervis</name>
    <dbReference type="NCBI Taxonomy" id="2557542"/>
    <lineage>
        <taxon>Eukaryota</taxon>
        <taxon>Sar</taxon>
        <taxon>Stramenopiles</taxon>
        <taxon>Ochrophyta</taxon>
        <taxon>Bolidophyceae</taxon>
        <taxon>Parmales</taxon>
        <taxon>Triparmaceae</taxon>
        <taxon>Triparma</taxon>
    </lineage>
</organism>